<name>A0ABS1E301_9GAMM</name>
<keyword evidence="3" id="KW-1185">Reference proteome</keyword>
<proteinExistence type="predicted"/>
<dbReference type="SUPFAM" id="SSF89095">
    <property type="entry name" value="GatB/YqeY motif"/>
    <property type="match status" value="1"/>
</dbReference>
<comment type="caution">
    <text evidence="2">The sequence shown here is derived from an EMBL/GenBank/DDBJ whole genome shotgun (WGS) entry which is preliminary data.</text>
</comment>
<dbReference type="EMBL" id="NRSH01000005">
    <property type="protein sequence ID" value="MBK1725614.1"/>
    <property type="molecule type" value="Genomic_DNA"/>
</dbReference>
<dbReference type="Proteomes" id="UP000738126">
    <property type="component" value="Unassembled WGS sequence"/>
</dbReference>
<dbReference type="PANTHER" id="PTHR28055">
    <property type="entry name" value="ALTERED INHERITANCE OF MITOCHONDRIA PROTEIN 41, MITOCHONDRIAL"/>
    <property type="match status" value="1"/>
</dbReference>
<dbReference type="InterPro" id="IPR042184">
    <property type="entry name" value="YqeY/Aim41_N"/>
</dbReference>
<gene>
    <name evidence="2" type="ORF">CKO13_00940</name>
</gene>
<protein>
    <submittedName>
        <fullName evidence="2">Glutamyl-tRNA amidotransferase</fullName>
    </submittedName>
</protein>
<dbReference type="Pfam" id="PF09424">
    <property type="entry name" value="YqeY"/>
    <property type="match status" value="1"/>
</dbReference>
<reference evidence="2 3" key="1">
    <citation type="journal article" date="2020" name="Microorganisms">
        <title>Osmotic Adaptation and Compatible Solute Biosynthesis of Phototrophic Bacteria as Revealed from Genome Analyses.</title>
        <authorList>
            <person name="Imhoff J.F."/>
            <person name="Rahn T."/>
            <person name="Kunzel S."/>
            <person name="Keller A."/>
            <person name="Neulinger S.C."/>
        </authorList>
    </citation>
    <scope>NUCLEOTIDE SEQUENCE [LARGE SCALE GENOMIC DNA]</scope>
    <source>
        <strain evidence="2 3">DSM 15116</strain>
    </source>
</reference>
<organism evidence="2 3">
    <name type="scientific">Halorhodospira neutriphila</name>
    <dbReference type="NCBI Taxonomy" id="168379"/>
    <lineage>
        <taxon>Bacteria</taxon>
        <taxon>Pseudomonadati</taxon>
        <taxon>Pseudomonadota</taxon>
        <taxon>Gammaproteobacteria</taxon>
        <taxon>Chromatiales</taxon>
        <taxon>Ectothiorhodospiraceae</taxon>
        <taxon>Halorhodospira</taxon>
    </lineage>
</organism>
<sequence length="152" mass="16588">MASSTKQTLLEAVKAAMRAGDRERLNVLRSATAAVKQREVDERRDLDEDDGAVVEVLSKAVKQRHESAKQYRDAGEHERATAEEREAEVISEFLPKAAGDEEIDALVEEAVAAIGASSIKDMGQVMGYLKPRLQGRADLGAVSDRVKARLRG</sequence>
<dbReference type="InterPro" id="IPR019004">
    <property type="entry name" value="YqeY/Aim41"/>
</dbReference>
<feature type="region of interest" description="Disordered" evidence="1">
    <location>
        <begin position="65"/>
        <end position="87"/>
    </location>
</feature>
<dbReference type="InterPro" id="IPR023168">
    <property type="entry name" value="GatB_Yqey_C_2"/>
</dbReference>
<dbReference type="Gene3D" id="1.10.10.410">
    <property type="match status" value="1"/>
</dbReference>
<dbReference type="RefSeq" id="WP_200255943.1">
    <property type="nucleotide sequence ID" value="NZ_NRSH01000005.1"/>
</dbReference>
<evidence type="ECO:0000313" key="3">
    <source>
        <dbReference type="Proteomes" id="UP000738126"/>
    </source>
</evidence>
<accession>A0ABS1E301</accession>
<evidence type="ECO:0000313" key="2">
    <source>
        <dbReference type="EMBL" id="MBK1725614.1"/>
    </source>
</evidence>
<evidence type="ECO:0000256" key="1">
    <source>
        <dbReference type="SAM" id="MobiDB-lite"/>
    </source>
</evidence>
<dbReference type="PANTHER" id="PTHR28055:SF1">
    <property type="entry name" value="ALTERED INHERITANCE OF MITOCHONDRIA PROTEIN 41, MITOCHONDRIAL"/>
    <property type="match status" value="1"/>
</dbReference>
<dbReference type="Gene3D" id="1.10.1510.10">
    <property type="entry name" value="Uncharacterised protein YqeY/AIM41 PF09424, N-terminal domain"/>
    <property type="match status" value="1"/>
</dbReference>
<dbReference type="InterPro" id="IPR003789">
    <property type="entry name" value="Asn/Gln_tRNA_amidoTrase-B-like"/>
</dbReference>